<dbReference type="Proteomes" id="UP000499080">
    <property type="component" value="Unassembled WGS sequence"/>
</dbReference>
<dbReference type="NCBIfam" id="NF041940">
    <property type="entry name" value="choice_anch_X"/>
    <property type="match status" value="1"/>
</dbReference>
<dbReference type="Gene3D" id="2.60.40.10">
    <property type="entry name" value="Immunoglobulins"/>
    <property type="match status" value="1"/>
</dbReference>
<proteinExistence type="predicted"/>
<feature type="domain" description="Calcium-activated chloride channel N-terminal" evidence="4">
    <location>
        <begin position="25"/>
        <end position="171"/>
    </location>
</feature>
<evidence type="ECO:0000259" key="4">
    <source>
        <dbReference type="Pfam" id="PF08434"/>
    </source>
</evidence>
<gene>
    <name evidence="5" type="primary">CLCA1</name>
    <name evidence="5" type="ORF">AVEN_71506_1</name>
</gene>
<evidence type="ECO:0000313" key="6">
    <source>
        <dbReference type="Proteomes" id="UP000499080"/>
    </source>
</evidence>
<dbReference type="AlphaFoldDB" id="A0A4Y2FCA2"/>
<feature type="compositionally biased region" description="Basic and acidic residues" evidence="1">
    <location>
        <begin position="1015"/>
        <end position="1027"/>
    </location>
</feature>
<keyword evidence="2" id="KW-0812">Transmembrane</keyword>
<feature type="region of interest" description="Disordered" evidence="1">
    <location>
        <begin position="972"/>
        <end position="1027"/>
    </location>
</feature>
<dbReference type="OrthoDB" id="687730at2759"/>
<feature type="region of interest" description="Disordered" evidence="1">
    <location>
        <begin position="1044"/>
        <end position="1082"/>
    </location>
</feature>
<organism evidence="5 6">
    <name type="scientific">Araneus ventricosus</name>
    <name type="common">Orbweaver spider</name>
    <name type="synonym">Epeira ventricosa</name>
    <dbReference type="NCBI Taxonomy" id="182803"/>
    <lineage>
        <taxon>Eukaryota</taxon>
        <taxon>Metazoa</taxon>
        <taxon>Ecdysozoa</taxon>
        <taxon>Arthropoda</taxon>
        <taxon>Chelicerata</taxon>
        <taxon>Arachnida</taxon>
        <taxon>Araneae</taxon>
        <taxon>Araneomorphae</taxon>
        <taxon>Entelegynae</taxon>
        <taxon>Araneoidea</taxon>
        <taxon>Araneidae</taxon>
        <taxon>Araneus</taxon>
    </lineage>
</organism>
<feature type="signal peptide" evidence="3">
    <location>
        <begin position="1"/>
        <end position="22"/>
    </location>
</feature>
<evidence type="ECO:0000256" key="3">
    <source>
        <dbReference type="SAM" id="SignalP"/>
    </source>
</evidence>
<feature type="domain" description="Calcium-activated chloride channel N-terminal" evidence="4">
    <location>
        <begin position="208"/>
        <end position="265"/>
    </location>
</feature>
<reference evidence="5 6" key="1">
    <citation type="journal article" date="2019" name="Sci. Rep.">
        <title>Orb-weaving spider Araneus ventricosus genome elucidates the spidroin gene catalogue.</title>
        <authorList>
            <person name="Kono N."/>
            <person name="Nakamura H."/>
            <person name="Ohtoshi R."/>
            <person name="Moran D.A.P."/>
            <person name="Shinohara A."/>
            <person name="Yoshida Y."/>
            <person name="Fujiwara M."/>
            <person name="Mori M."/>
            <person name="Tomita M."/>
            <person name="Arakawa K."/>
        </authorList>
    </citation>
    <scope>NUCLEOTIDE SEQUENCE [LARGE SCALE GENOMIC DNA]</scope>
</reference>
<dbReference type="EMBL" id="BGPR01000873">
    <property type="protein sequence ID" value="GBM38617.1"/>
    <property type="molecule type" value="Genomic_DNA"/>
</dbReference>
<keyword evidence="6" id="KW-1185">Reference proteome</keyword>
<feature type="chain" id="PRO_5021315120" evidence="3">
    <location>
        <begin position="23"/>
        <end position="1089"/>
    </location>
</feature>
<feature type="transmembrane region" description="Helical" evidence="2">
    <location>
        <begin position="918"/>
        <end position="943"/>
    </location>
</feature>
<evidence type="ECO:0000256" key="2">
    <source>
        <dbReference type="SAM" id="Phobius"/>
    </source>
</evidence>
<accession>A0A4Y2FCA2</accession>
<protein>
    <submittedName>
        <fullName evidence="5">Calcium-activated chloride channel regulator 1</fullName>
    </submittedName>
</protein>
<comment type="caution">
    <text evidence="5">The sequence shown here is derived from an EMBL/GenBank/DDBJ whole genome shotgun (WGS) entry which is preliminary data.</text>
</comment>
<dbReference type="Pfam" id="PF08434">
    <property type="entry name" value="CLCA"/>
    <property type="match status" value="2"/>
</dbReference>
<keyword evidence="3" id="KW-0732">Signal</keyword>
<feature type="compositionally biased region" description="Polar residues" evidence="1">
    <location>
        <begin position="979"/>
        <end position="994"/>
    </location>
</feature>
<dbReference type="InterPro" id="IPR013783">
    <property type="entry name" value="Ig-like_fold"/>
</dbReference>
<evidence type="ECO:0000256" key="1">
    <source>
        <dbReference type="SAM" id="MobiDB-lite"/>
    </source>
</evidence>
<name>A0A4Y2FCA2_ARAVE</name>
<evidence type="ECO:0000313" key="5">
    <source>
        <dbReference type="EMBL" id="GBM38617.1"/>
    </source>
</evidence>
<sequence length="1089" mass="121050">MGNYKLFSLLIHFYLCVVDVSSIYIEKNSYKGISISISETVKQLDFEKLKTVLTKSSDFIYHATRKRSYFGEFIISFPSSWTGHPCQTKDFTTEASQKVDVHLTNSAQKPHLTTKHSRGCGLEGDRIDMPLEWLNKNPNVESLAHQFVQQWSIYRYGVFEEKPIKEDSCYSSGTSWKPVGCYNIKYSSEPTFENGLPVCSLPSDFSQKKELRSSLMFAVNSSKALDFCDGSSSFPHNPAMSTLHNTLCKGRTVWSVIEDSLDFKYGRNLPLKAGKPPKTPIFKCFREEQVHVTFAIQTNTVKNLPIEVMTQIGATLYEFLWNMAPKDSKATLVTFSDKEDPNKSLVLDITNSAELYRALQYSVRTARRISNVCLSCGLKTALNATLDSSSSLPIVVVIAWKSAMVGENPSGLVESIRNYPKRTTLHLILVEDAVAKDIPTEIIQAVRSLGGLIYSLPEELVFRASKLLVILGAVVKNPLQVEDRIVVVHEKSYRDISKNFVDSFIIPPGEFNKMLYVMYCSPKVDSVIRSDNAKCTSLSEASNSDSTFKCGEVWDFSDKKASKKKWEYPFSYLETPDPLHCSSVALLLPSPSASSTNSFTLKGWLSEYVVKVPQNAVIIYVEITGSPERKFYVMAQISGPGLKSPVSIELRDNGNGDPDTKAGDGIYSRYFTEFSEKGIYTVTVSAEMSMSDVNSFFAENLKQESNLVQSKTIGFFYVSDPVPVLDKLPPNRVADLSVESINHEDRTAVLRWTAPGGNYDSGKATAYEIKYSQQPSSLSDLYFNEDENLLPPDNAAINPNTTGGEESVLFQFPKTNKNEIYYVALRAVDENNNKGDISNIIQVYFNLSEKETTVKSTGSTDAIKLASSDPTSPDTVNVTDDITVPTTDVSEIDSTSDGNTTISPPASKDDEFFDKKTIIILSSTGGILLLIIIINVIICCCCIKKIKRSPKPRKLSRKDSLQPPYNINIAYREGDRHSSSNSDNFMGVSTSTLADPSEYTAPEARTKPSQRKYSYHTDKSLQNKAKKDSELGFKLVQTLPTYAASPPSRYAARSREPDTESETEYKSAIPQPQAPSGVKDAQIYPLGVV</sequence>
<dbReference type="InterPro" id="IPR013642">
    <property type="entry name" value="CLCA_N"/>
</dbReference>
<keyword evidence="2" id="KW-0472">Membrane</keyword>
<keyword evidence="2" id="KW-1133">Transmembrane helix</keyword>